<reference evidence="11" key="3">
    <citation type="submission" date="2025-09" db="UniProtKB">
        <authorList>
            <consortium name="Ensembl"/>
        </authorList>
    </citation>
    <scope>IDENTIFICATION</scope>
</reference>
<keyword evidence="12" id="KW-1185">Reference proteome</keyword>
<dbReference type="Ensembl" id="ENSCINT00000000976.3">
    <property type="protein sequence ID" value="ENSCINP00000000976.3"/>
    <property type="gene ID" value="ENSCING00000000533.3"/>
</dbReference>
<evidence type="ECO:0000259" key="9">
    <source>
        <dbReference type="PROSITE" id="PS50105"/>
    </source>
</evidence>
<protein>
    <recommendedName>
        <fullName evidence="13">SAM domain-containing protein</fullName>
    </recommendedName>
</protein>
<dbReference type="PANTHER" id="PTHR12247">
    <property type="entry name" value="POLYCOMB GROUP PROTEIN"/>
    <property type="match status" value="1"/>
</dbReference>
<dbReference type="GeneTree" id="ENSGT00940000169232"/>
<dbReference type="Pfam" id="PF21319">
    <property type="entry name" value="zf-FCS_1"/>
    <property type="match status" value="1"/>
</dbReference>
<dbReference type="PROSITE" id="PS51024">
    <property type="entry name" value="ZF_FCS"/>
    <property type="match status" value="1"/>
</dbReference>
<organism evidence="11 12">
    <name type="scientific">Ciona intestinalis</name>
    <name type="common">Transparent sea squirt</name>
    <name type="synonym">Ascidia intestinalis</name>
    <dbReference type="NCBI Taxonomy" id="7719"/>
    <lineage>
        <taxon>Eukaryota</taxon>
        <taxon>Metazoa</taxon>
        <taxon>Chordata</taxon>
        <taxon>Tunicata</taxon>
        <taxon>Ascidiacea</taxon>
        <taxon>Phlebobranchia</taxon>
        <taxon>Cionidae</taxon>
        <taxon>Ciona</taxon>
    </lineage>
</organism>
<dbReference type="Proteomes" id="UP000008144">
    <property type="component" value="Unassembled WGS sequence"/>
</dbReference>
<name>F6V1K9_CIOIN</name>
<dbReference type="OMA" id="WNIQDVY"/>
<dbReference type="PANTHER" id="PTHR12247:SF138">
    <property type="entry name" value="POLYHOMEOTIC DISTAL, ISOFORM A-RELATED"/>
    <property type="match status" value="1"/>
</dbReference>
<evidence type="ECO:0000313" key="11">
    <source>
        <dbReference type="Ensembl" id="ENSCINP00000000976.3"/>
    </source>
</evidence>
<evidence type="ECO:0000256" key="8">
    <source>
        <dbReference type="SAM" id="MobiDB-lite"/>
    </source>
</evidence>
<evidence type="ECO:0000256" key="6">
    <source>
        <dbReference type="ARBA" id="ARBA00023242"/>
    </source>
</evidence>
<dbReference type="InterPro" id="IPR038603">
    <property type="entry name" value="Znf_FCS_sf"/>
</dbReference>
<dbReference type="GO" id="GO:0003677">
    <property type="term" value="F:DNA binding"/>
    <property type="evidence" value="ECO:0007669"/>
    <property type="project" value="UniProtKB-KW"/>
</dbReference>
<dbReference type="HOGENOM" id="CLU_047131_0_0_1"/>
<evidence type="ECO:0000256" key="2">
    <source>
        <dbReference type="ARBA" id="ARBA00022723"/>
    </source>
</evidence>
<evidence type="ECO:0000313" key="12">
    <source>
        <dbReference type="Proteomes" id="UP000008144"/>
    </source>
</evidence>
<comment type="subcellular location">
    <subcellularLocation>
        <location evidence="1">Nucleus</location>
    </subcellularLocation>
</comment>
<dbReference type="InParanoid" id="F6V1K9"/>
<evidence type="ECO:0000256" key="3">
    <source>
        <dbReference type="ARBA" id="ARBA00022771"/>
    </source>
</evidence>
<evidence type="ECO:0000256" key="5">
    <source>
        <dbReference type="ARBA" id="ARBA00023125"/>
    </source>
</evidence>
<keyword evidence="4" id="KW-0862">Zinc</keyword>
<feature type="compositionally biased region" description="Low complexity" evidence="8">
    <location>
        <begin position="188"/>
        <end position="216"/>
    </location>
</feature>
<evidence type="ECO:0008006" key="13">
    <source>
        <dbReference type="Google" id="ProtNLM"/>
    </source>
</evidence>
<accession>F6V1K9</accession>
<dbReference type="PROSITE" id="PS50105">
    <property type="entry name" value="SAM_DOMAIN"/>
    <property type="match status" value="1"/>
</dbReference>
<dbReference type="GO" id="GO:0008270">
    <property type="term" value="F:zinc ion binding"/>
    <property type="evidence" value="ECO:0007669"/>
    <property type="project" value="UniProtKB-KW"/>
</dbReference>
<dbReference type="CDD" id="cd09577">
    <property type="entry name" value="SAM_Ph1_2_3"/>
    <property type="match status" value="1"/>
</dbReference>
<feature type="region of interest" description="Disordered" evidence="8">
    <location>
        <begin position="155"/>
        <end position="228"/>
    </location>
</feature>
<dbReference type="Gene3D" id="3.30.60.160">
    <property type="match status" value="1"/>
</dbReference>
<evidence type="ECO:0000256" key="4">
    <source>
        <dbReference type="ARBA" id="ARBA00022833"/>
    </source>
</evidence>
<sequence length="302" mass="33547">MEDNDGDYILSDTYSASDDETQIGIKLSLEVLAKHKILTHIIDGFIIEESIQPFEPEVPSFLSSQIFPKNLDLFTNLKFPEREIAYEENLLTQTPAEVIETATCDQCGFMGPRSRFAQPSARFCSLGCARKYKTGCPKRLVNRLQVATLGGKRGRPRLHLSQINQNRKAGLGRGRKSSVNKIPPSPPHSISSSSSFSMCDGCSNTSESSFTSSPEQSPHPDLPEMSGASSCPVRWSVEDVFTFIKSLPDSSQHAEDFRMQEIDGSALLLLHEEHLVCSMNLPLGPALKLCAHIDRLREREVY</sequence>
<dbReference type="SMART" id="SM00454">
    <property type="entry name" value="SAM"/>
    <property type="match status" value="1"/>
</dbReference>
<proteinExistence type="predicted"/>
<dbReference type="InterPro" id="IPR050548">
    <property type="entry name" value="PcG_chromatin_remod_factors"/>
</dbReference>
<reference evidence="11" key="2">
    <citation type="submission" date="2025-08" db="UniProtKB">
        <authorList>
            <consortium name="Ensembl"/>
        </authorList>
    </citation>
    <scope>IDENTIFICATION</scope>
</reference>
<dbReference type="Pfam" id="PF00536">
    <property type="entry name" value="SAM_1"/>
    <property type="match status" value="1"/>
</dbReference>
<feature type="domain" description="FCS-type" evidence="10">
    <location>
        <begin position="95"/>
        <end position="130"/>
    </location>
</feature>
<keyword evidence="3 7" id="KW-0863">Zinc-finger</keyword>
<dbReference type="GO" id="GO:0005634">
    <property type="term" value="C:nucleus"/>
    <property type="evidence" value="ECO:0007669"/>
    <property type="project" value="UniProtKB-SubCell"/>
</dbReference>
<reference evidence="12" key="1">
    <citation type="journal article" date="2002" name="Science">
        <title>The draft genome of Ciona intestinalis: insights into chordate and vertebrate origins.</title>
        <authorList>
            <person name="Dehal P."/>
            <person name="Satou Y."/>
            <person name="Campbell R.K."/>
            <person name="Chapman J."/>
            <person name="Degnan B."/>
            <person name="De Tomaso A."/>
            <person name="Davidson B."/>
            <person name="Di Gregorio A."/>
            <person name="Gelpke M."/>
            <person name="Goodstein D.M."/>
            <person name="Harafuji N."/>
            <person name="Hastings K.E."/>
            <person name="Ho I."/>
            <person name="Hotta K."/>
            <person name="Huang W."/>
            <person name="Kawashima T."/>
            <person name="Lemaire P."/>
            <person name="Martinez D."/>
            <person name="Meinertzhagen I.A."/>
            <person name="Necula S."/>
            <person name="Nonaka M."/>
            <person name="Putnam N."/>
            <person name="Rash S."/>
            <person name="Saiga H."/>
            <person name="Satake M."/>
            <person name="Terry A."/>
            <person name="Yamada L."/>
            <person name="Wang H.G."/>
            <person name="Awazu S."/>
            <person name="Azumi K."/>
            <person name="Boore J."/>
            <person name="Branno M."/>
            <person name="Chin-Bow S."/>
            <person name="DeSantis R."/>
            <person name="Doyle S."/>
            <person name="Francino P."/>
            <person name="Keys D.N."/>
            <person name="Haga S."/>
            <person name="Hayashi H."/>
            <person name="Hino K."/>
            <person name="Imai K.S."/>
            <person name="Inaba K."/>
            <person name="Kano S."/>
            <person name="Kobayashi K."/>
            <person name="Kobayashi M."/>
            <person name="Lee B.I."/>
            <person name="Makabe K.W."/>
            <person name="Manohar C."/>
            <person name="Matassi G."/>
            <person name="Medina M."/>
            <person name="Mochizuki Y."/>
            <person name="Mount S."/>
            <person name="Morishita T."/>
            <person name="Miura S."/>
            <person name="Nakayama A."/>
            <person name="Nishizaka S."/>
            <person name="Nomoto H."/>
            <person name="Ohta F."/>
            <person name="Oishi K."/>
            <person name="Rigoutsos I."/>
            <person name="Sano M."/>
            <person name="Sasaki A."/>
            <person name="Sasakura Y."/>
            <person name="Shoguchi E."/>
            <person name="Shin-i T."/>
            <person name="Spagnuolo A."/>
            <person name="Stainier D."/>
            <person name="Suzuki M.M."/>
            <person name="Tassy O."/>
            <person name="Takatori N."/>
            <person name="Tokuoka M."/>
            <person name="Yagi K."/>
            <person name="Yoshizaki F."/>
            <person name="Wada S."/>
            <person name="Zhang C."/>
            <person name="Hyatt P.D."/>
            <person name="Larimer F."/>
            <person name="Detter C."/>
            <person name="Doggett N."/>
            <person name="Glavina T."/>
            <person name="Hawkins T."/>
            <person name="Richardson P."/>
            <person name="Lucas S."/>
            <person name="Kohara Y."/>
            <person name="Levine M."/>
            <person name="Satoh N."/>
            <person name="Rokhsar D.S."/>
        </authorList>
    </citation>
    <scope>NUCLEOTIDE SEQUENCE [LARGE SCALE GENOMIC DNA]</scope>
</reference>
<evidence type="ECO:0000256" key="7">
    <source>
        <dbReference type="PROSITE-ProRule" id="PRU00367"/>
    </source>
</evidence>
<dbReference type="InterPro" id="IPR001660">
    <property type="entry name" value="SAM"/>
</dbReference>
<dbReference type="STRING" id="7719.ENSCINP00000000976"/>
<feature type="domain" description="SAM" evidence="9">
    <location>
        <begin position="235"/>
        <end position="299"/>
    </location>
</feature>
<dbReference type="Gene3D" id="1.10.150.50">
    <property type="entry name" value="Transcription Factor, Ets-1"/>
    <property type="match status" value="1"/>
</dbReference>
<evidence type="ECO:0000256" key="1">
    <source>
        <dbReference type="ARBA" id="ARBA00004123"/>
    </source>
</evidence>
<dbReference type="AlphaFoldDB" id="F6V1K9"/>
<keyword evidence="5" id="KW-0238">DNA-binding</keyword>
<dbReference type="InterPro" id="IPR012313">
    <property type="entry name" value="Znf_FCS"/>
</dbReference>
<keyword evidence="6" id="KW-0539">Nucleus</keyword>
<keyword evidence="2" id="KW-0479">Metal-binding</keyword>
<dbReference type="SUPFAM" id="SSF47769">
    <property type="entry name" value="SAM/Pointed domain"/>
    <property type="match status" value="1"/>
</dbReference>
<dbReference type="InterPro" id="IPR013761">
    <property type="entry name" value="SAM/pointed_sf"/>
</dbReference>
<evidence type="ECO:0000259" key="10">
    <source>
        <dbReference type="PROSITE" id="PS51024"/>
    </source>
</evidence>